<dbReference type="EMBL" id="CYPS01000036">
    <property type="protein sequence ID" value="CUH43610.1"/>
    <property type="molecule type" value="Genomic_DNA"/>
</dbReference>
<evidence type="ECO:0000256" key="1">
    <source>
        <dbReference type="SAM" id="Phobius"/>
    </source>
</evidence>
<keyword evidence="4" id="KW-1185">Reference proteome</keyword>
<sequence>MAHFVSLLPLIWPWFILIAGMVSAASGRRQLGLTLLLVFGLAALVLGLVTPLAVGIVAAGLLGAAALNHLTGIGVAVGHVMLIGWCLALGAHLVPGFQNLMVLDRVYAGPDSSAFSMYLNLDKPMVLFAVLLAWPGMTDSARPVRRTPLLVGLATLPALFAVGLAAQAIRPELSLPPWWLIFAFSNLFLTCLTEEAFFHGYLQSLIASKLGAALGVTLAGLLFGLAHFPGGPALVAYAAILGAACGLGFYATGRLWVPVLMHFGFNAVHLFLFTYPASA</sequence>
<feature type="domain" description="CAAX prenyl protease 2/Lysostaphin resistance protein A-like" evidence="2">
    <location>
        <begin position="177"/>
        <end position="268"/>
    </location>
</feature>
<evidence type="ECO:0000313" key="4">
    <source>
        <dbReference type="Proteomes" id="UP000050786"/>
    </source>
</evidence>
<dbReference type="Pfam" id="PF02517">
    <property type="entry name" value="Rce1-like"/>
    <property type="match status" value="1"/>
</dbReference>
<feature type="transmembrane region" description="Helical" evidence="1">
    <location>
        <begin position="210"/>
        <end position="228"/>
    </location>
</feature>
<dbReference type="InterPro" id="IPR003675">
    <property type="entry name" value="Rce1/LyrA-like_dom"/>
</dbReference>
<keyword evidence="1" id="KW-0812">Transmembrane</keyword>
<protein>
    <submittedName>
        <fullName evidence="3">CAAX amino terminal protease self-immunity</fullName>
    </submittedName>
</protein>
<dbReference type="GO" id="GO:0004175">
    <property type="term" value="F:endopeptidase activity"/>
    <property type="evidence" value="ECO:0007669"/>
    <property type="project" value="UniProtKB-ARBA"/>
</dbReference>
<dbReference type="RefSeq" id="WP_145975861.1">
    <property type="nucleotide sequence ID" value="NZ_CYPS01000036.1"/>
</dbReference>
<feature type="transmembrane region" description="Helical" evidence="1">
    <location>
        <begin position="259"/>
        <end position="277"/>
    </location>
</feature>
<keyword evidence="3" id="KW-0645">Protease</keyword>
<feature type="transmembrane region" description="Helical" evidence="1">
    <location>
        <begin position="73"/>
        <end position="94"/>
    </location>
</feature>
<proteinExistence type="predicted"/>
<feature type="transmembrane region" description="Helical" evidence="1">
    <location>
        <begin position="34"/>
        <end position="61"/>
    </location>
</feature>
<feature type="transmembrane region" description="Helical" evidence="1">
    <location>
        <begin position="178"/>
        <end position="198"/>
    </location>
</feature>
<dbReference type="GO" id="GO:0080120">
    <property type="term" value="P:CAAX-box protein maturation"/>
    <property type="evidence" value="ECO:0007669"/>
    <property type="project" value="UniProtKB-ARBA"/>
</dbReference>
<dbReference type="AlphaFoldDB" id="A0A0P1EPN4"/>
<dbReference type="Proteomes" id="UP000050786">
    <property type="component" value="Unassembled WGS sequence"/>
</dbReference>
<keyword evidence="3" id="KW-0378">Hydrolase</keyword>
<keyword evidence="1" id="KW-0472">Membrane</keyword>
<keyword evidence="1" id="KW-1133">Transmembrane helix</keyword>
<evidence type="ECO:0000313" key="3">
    <source>
        <dbReference type="EMBL" id="CUH43610.1"/>
    </source>
</evidence>
<evidence type="ECO:0000259" key="2">
    <source>
        <dbReference type="Pfam" id="PF02517"/>
    </source>
</evidence>
<reference evidence="4" key="1">
    <citation type="submission" date="2015-09" db="EMBL/GenBank/DDBJ databases">
        <authorList>
            <person name="Rodrigo-Torres L."/>
            <person name="Arahal D.R."/>
        </authorList>
    </citation>
    <scope>NUCLEOTIDE SEQUENCE [LARGE SCALE GENOMIC DNA]</scope>
    <source>
        <strain evidence="4">CECT 4293</strain>
    </source>
</reference>
<gene>
    <name evidence="3" type="ORF">RUM4293_02505</name>
</gene>
<organism evidence="3 4">
    <name type="scientific">Ruegeria atlantica</name>
    <dbReference type="NCBI Taxonomy" id="81569"/>
    <lineage>
        <taxon>Bacteria</taxon>
        <taxon>Pseudomonadati</taxon>
        <taxon>Pseudomonadota</taxon>
        <taxon>Alphaproteobacteria</taxon>
        <taxon>Rhodobacterales</taxon>
        <taxon>Roseobacteraceae</taxon>
        <taxon>Ruegeria</taxon>
    </lineage>
</organism>
<feature type="transmembrane region" description="Helical" evidence="1">
    <location>
        <begin position="234"/>
        <end position="252"/>
    </location>
</feature>
<dbReference type="GO" id="GO:0006508">
    <property type="term" value="P:proteolysis"/>
    <property type="evidence" value="ECO:0007669"/>
    <property type="project" value="UniProtKB-KW"/>
</dbReference>
<name>A0A0P1EPN4_9RHOB</name>
<accession>A0A0P1EPN4</accession>
<feature type="transmembrane region" description="Helical" evidence="1">
    <location>
        <begin position="147"/>
        <end position="166"/>
    </location>
</feature>